<sequence length="302" mass="33304">MARGVTQEQVNTAIEQLLLAGERPTIERVRATLGTGSPNTLTRMLDVWWQGLGERLAAHRRSAAIPNAPTLVVDAASALWEIALKAAGEAVERDLEGVREALTAERQALEDEKQAMAAALAAAQLAQNRAEQANLDTQVRLADMQRLVDQQSSQIADLQSRLIAADKSASELAIQLQRAEAARAQTQEEAAADRRNLEASHRAAENRWLTEVDQLRQERTRMSRQLQQAEKEFRSKLQDGESRLSLLSGQVRDVGRREAAATARAAALESQLDRLHEQIKAQLKPSRPARRRPAAKKTDSAL</sequence>
<dbReference type="STRING" id="1121014.N788_01500"/>
<name>A0A087MLW8_9GAMM</name>
<dbReference type="AlphaFoldDB" id="A0A087MLW8"/>
<evidence type="ECO:0000256" key="1">
    <source>
        <dbReference type="SAM" id="MobiDB-lite"/>
    </source>
</evidence>
<feature type="domain" description="KfrA N-terminal DNA-binding" evidence="2">
    <location>
        <begin position="6"/>
        <end position="124"/>
    </location>
</feature>
<protein>
    <recommendedName>
        <fullName evidence="2">KfrA N-terminal DNA-binding domain-containing protein</fullName>
    </recommendedName>
</protein>
<proteinExistence type="predicted"/>
<keyword evidence="4" id="KW-1185">Reference proteome</keyword>
<dbReference type="RefSeq" id="WP_034220237.1">
    <property type="nucleotide sequence ID" value="NZ_AVCJ01000001.1"/>
</dbReference>
<reference evidence="4" key="1">
    <citation type="submission" date="2013-08" db="EMBL/GenBank/DDBJ databases">
        <title>Genome sequencing of Arenimonas donghaensis.</title>
        <authorList>
            <person name="Chen F."/>
            <person name="Wang G."/>
        </authorList>
    </citation>
    <scope>NUCLEOTIDE SEQUENCE [LARGE SCALE GENOMIC DNA]</scope>
    <source>
        <strain evidence="4">HO3-R19</strain>
    </source>
</reference>
<dbReference type="EMBL" id="AVCJ01000001">
    <property type="protein sequence ID" value="KFL37871.1"/>
    <property type="molecule type" value="Genomic_DNA"/>
</dbReference>
<evidence type="ECO:0000313" key="3">
    <source>
        <dbReference type="EMBL" id="KFL37871.1"/>
    </source>
</evidence>
<feature type="region of interest" description="Disordered" evidence="1">
    <location>
        <begin position="277"/>
        <end position="302"/>
    </location>
</feature>
<evidence type="ECO:0000313" key="4">
    <source>
        <dbReference type="Proteomes" id="UP000029085"/>
    </source>
</evidence>
<dbReference type="Pfam" id="PF11740">
    <property type="entry name" value="KfrA_N"/>
    <property type="match status" value="1"/>
</dbReference>
<dbReference type="InterPro" id="IPR021104">
    <property type="entry name" value="KfrA_DNA-bd_N"/>
</dbReference>
<accession>A0A087MLW8</accession>
<gene>
    <name evidence="3" type="ORF">N788_01500</name>
</gene>
<organism evidence="3 4">
    <name type="scientific">Arenimonas donghaensis DSM 18148 = HO3-R19</name>
    <dbReference type="NCBI Taxonomy" id="1121014"/>
    <lineage>
        <taxon>Bacteria</taxon>
        <taxon>Pseudomonadati</taxon>
        <taxon>Pseudomonadota</taxon>
        <taxon>Gammaproteobacteria</taxon>
        <taxon>Lysobacterales</taxon>
        <taxon>Lysobacteraceae</taxon>
        <taxon>Arenimonas</taxon>
    </lineage>
</organism>
<comment type="caution">
    <text evidence="3">The sequence shown here is derived from an EMBL/GenBank/DDBJ whole genome shotgun (WGS) entry which is preliminary data.</text>
</comment>
<evidence type="ECO:0000259" key="2">
    <source>
        <dbReference type="Pfam" id="PF11740"/>
    </source>
</evidence>
<reference evidence="3 4" key="2">
    <citation type="journal article" date="2015" name="Stand. Genomic Sci.">
        <title>High quality draft genomic sequence of Arenimonas donghaensis DSM 18148(T).</title>
        <authorList>
            <person name="Chen F."/>
            <person name="Wang H."/>
            <person name="Cao Y."/>
            <person name="Li X."/>
            <person name="Wang G."/>
        </authorList>
    </citation>
    <scope>NUCLEOTIDE SEQUENCE [LARGE SCALE GENOMIC DNA]</scope>
    <source>
        <strain evidence="3 4">HO3-R19</strain>
    </source>
</reference>
<dbReference type="Proteomes" id="UP000029085">
    <property type="component" value="Unassembled WGS sequence"/>
</dbReference>
<dbReference type="OrthoDB" id="583532at2"/>